<reference evidence="2" key="1">
    <citation type="journal article" date="2014" name="Int. J. Syst. Evol. Microbiol.">
        <title>Complete genome sequence of Corynebacterium casei LMG S-19264T (=DSM 44701T), isolated from a smear-ripened cheese.</title>
        <authorList>
            <consortium name="US DOE Joint Genome Institute (JGI-PGF)"/>
            <person name="Walter F."/>
            <person name="Albersmeier A."/>
            <person name="Kalinowski J."/>
            <person name="Ruckert C."/>
        </authorList>
    </citation>
    <scope>NUCLEOTIDE SEQUENCE</scope>
    <source>
        <strain evidence="2">JCM 4637</strain>
    </source>
</reference>
<dbReference type="AlphaFoldDB" id="A0A918WXP4"/>
<proteinExistence type="predicted"/>
<evidence type="ECO:0000313" key="3">
    <source>
        <dbReference type="Proteomes" id="UP000638353"/>
    </source>
</evidence>
<gene>
    <name evidence="2" type="ORF">GCM10010334_32080</name>
</gene>
<evidence type="ECO:0000256" key="1">
    <source>
        <dbReference type="SAM" id="Phobius"/>
    </source>
</evidence>
<protein>
    <submittedName>
        <fullName evidence="2">Uncharacterized protein</fullName>
    </submittedName>
</protein>
<keyword evidence="1" id="KW-0812">Transmembrane</keyword>
<organism evidence="2 3">
    <name type="scientific">Streptomyces finlayi</name>
    <dbReference type="NCBI Taxonomy" id="67296"/>
    <lineage>
        <taxon>Bacteria</taxon>
        <taxon>Bacillati</taxon>
        <taxon>Actinomycetota</taxon>
        <taxon>Actinomycetes</taxon>
        <taxon>Kitasatosporales</taxon>
        <taxon>Streptomycetaceae</taxon>
        <taxon>Streptomyces</taxon>
    </lineage>
</organism>
<comment type="caution">
    <text evidence="2">The sequence shown here is derived from an EMBL/GenBank/DDBJ whole genome shotgun (WGS) entry which is preliminary data.</text>
</comment>
<evidence type="ECO:0000313" key="2">
    <source>
        <dbReference type="EMBL" id="GHC94174.1"/>
    </source>
</evidence>
<feature type="transmembrane region" description="Helical" evidence="1">
    <location>
        <begin position="21"/>
        <end position="40"/>
    </location>
</feature>
<dbReference type="EMBL" id="BMVC01000005">
    <property type="protein sequence ID" value="GHC94174.1"/>
    <property type="molecule type" value="Genomic_DNA"/>
</dbReference>
<name>A0A918WXP4_9ACTN</name>
<dbReference type="RefSeq" id="WP_189821415.1">
    <property type="nucleotide sequence ID" value="NZ_BMVC01000005.1"/>
</dbReference>
<keyword evidence="1" id="KW-0472">Membrane</keyword>
<accession>A0A918WXP4</accession>
<sequence length="71" mass="7377">MSAPAHSPARTARRAPTGNRLPWWAAVLPVLSFVVLLVLMTGPGQAHASPAAQDAPGLAYLLGLLLDVLPL</sequence>
<keyword evidence="1" id="KW-1133">Transmembrane helix</keyword>
<dbReference type="Proteomes" id="UP000638353">
    <property type="component" value="Unassembled WGS sequence"/>
</dbReference>
<reference evidence="2" key="2">
    <citation type="submission" date="2020-09" db="EMBL/GenBank/DDBJ databases">
        <authorList>
            <person name="Sun Q."/>
            <person name="Ohkuma M."/>
        </authorList>
    </citation>
    <scope>NUCLEOTIDE SEQUENCE</scope>
    <source>
        <strain evidence="2">JCM 4637</strain>
    </source>
</reference>